<dbReference type="InterPro" id="IPR001757">
    <property type="entry name" value="P_typ_ATPase"/>
</dbReference>
<keyword evidence="13" id="KW-0406">Ion transport</keyword>
<dbReference type="Pfam" id="PF00690">
    <property type="entry name" value="Cation_ATPase_N"/>
    <property type="match status" value="1"/>
</dbReference>
<feature type="transmembrane region" description="Helical" evidence="16">
    <location>
        <begin position="89"/>
        <end position="114"/>
    </location>
</feature>
<dbReference type="EC" id="7.2.2.10" evidence="2"/>
<keyword evidence="8" id="KW-0106">Calcium</keyword>
<dbReference type="SMART" id="SM00831">
    <property type="entry name" value="Cation_ATPase_N"/>
    <property type="match status" value="1"/>
</dbReference>
<reference evidence="18 19" key="1">
    <citation type="journal article" date="2007" name="Nature">
        <title>Genome of the marsupial Monodelphis domestica reveals innovation in non-coding sequences.</title>
        <authorList>
            <person name="Mikkelsen T.S."/>
            <person name="Wakefield M.J."/>
            <person name="Aken B."/>
            <person name="Amemiya C.T."/>
            <person name="Chang J.L."/>
            <person name="Duke S."/>
            <person name="Garber M."/>
            <person name="Gentles A.J."/>
            <person name="Goodstadt L."/>
            <person name="Heger A."/>
            <person name="Jurka J."/>
            <person name="Kamal M."/>
            <person name="Mauceli E."/>
            <person name="Searle S.M."/>
            <person name="Sharpe T."/>
            <person name="Baker M.L."/>
            <person name="Batzer M.A."/>
            <person name="Benos P.V."/>
            <person name="Belov K."/>
            <person name="Clamp M."/>
            <person name="Cook A."/>
            <person name="Cuff J."/>
            <person name="Das R."/>
            <person name="Davidow L."/>
            <person name="Deakin J.E."/>
            <person name="Fazzari M.J."/>
            <person name="Glass J.L."/>
            <person name="Grabherr M."/>
            <person name="Greally J.M."/>
            <person name="Gu W."/>
            <person name="Hore T.A."/>
            <person name="Huttley G.A."/>
            <person name="Kleber M."/>
            <person name="Jirtle R.L."/>
            <person name="Koina E."/>
            <person name="Lee J.T."/>
            <person name="Mahony S."/>
            <person name="Marra M.A."/>
            <person name="Miller R.D."/>
            <person name="Nicholls R.D."/>
            <person name="Oda M."/>
            <person name="Papenfuss A.T."/>
            <person name="Parra Z.E."/>
            <person name="Pollock D.D."/>
            <person name="Ray D.A."/>
            <person name="Schein J.E."/>
            <person name="Speed T.P."/>
            <person name="Thompson K."/>
            <person name="VandeBerg J.L."/>
            <person name="Wade C.M."/>
            <person name="Walker J.A."/>
            <person name="Waters P.D."/>
            <person name="Webber C."/>
            <person name="Weidman J.R."/>
            <person name="Xie X."/>
            <person name="Zody M.C."/>
            <person name="Baldwin J."/>
            <person name="Abdouelleil A."/>
            <person name="Abdulkadir J."/>
            <person name="Abebe A."/>
            <person name="Abera B."/>
            <person name="Abreu J."/>
            <person name="Acer S.C."/>
            <person name="Aftuck L."/>
            <person name="Alexander A."/>
            <person name="An P."/>
            <person name="Anderson E."/>
            <person name="Anderson S."/>
            <person name="Arachi H."/>
            <person name="Azer M."/>
            <person name="Bachantsang P."/>
            <person name="Barry A."/>
            <person name="Bayul T."/>
            <person name="Berlin A."/>
            <person name="Bessette D."/>
            <person name="Bloom T."/>
            <person name="Bloom T."/>
            <person name="Boguslavskiy L."/>
            <person name="Bonnet C."/>
            <person name="Boukhgalter B."/>
            <person name="Bourzgui I."/>
            <person name="Brown A."/>
            <person name="Cahill P."/>
            <person name="Channer S."/>
            <person name="Cheshatsang Y."/>
            <person name="Chuda L."/>
            <person name="Citroen M."/>
            <person name="Collymore A."/>
            <person name="Cooke P."/>
            <person name="Costello M."/>
            <person name="D'Aco K."/>
            <person name="Daza R."/>
            <person name="De Haan G."/>
            <person name="DeGray S."/>
            <person name="DeMaso C."/>
            <person name="Dhargay N."/>
            <person name="Dooley K."/>
            <person name="Dooley E."/>
            <person name="Doricent M."/>
            <person name="Dorje P."/>
            <person name="Dorjee K."/>
            <person name="Dupes A."/>
            <person name="Elong R."/>
            <person name="Falk J."/>
            <person name="Farina A."/>
            <person name="Faro S."/>
            <person name="Ferguson D."/>
            <person name="Fisher S."/>
            <person name="Foley C.D."/>
            <person name="Franke A."/>
            <person name="Friedrich D."/>
            <person name="Gadbois L."/>
            <person name="Gearin G."/>
            <person name="Gearin C.R."/>
            <person name="Giannoukos G."/>
            <person name="Goode T."/>
            <person name="Graham J."/>
            <person name="Grandbois E."/>
            <person name="Grewal S."/>
            <person name="Gyaltsen K."/>
            <person name="Hafez N."/>
            <person name="Hagos B."/>
            <person name="Hall J."/>
            <person name="Henson C."/>
            <person name="Hollinger A."/>
            <person name="Honan T."/>
            <person name="Huard M.D."/>
            <person name="Hughes L."/>
            <person name="Hurhula B."/>
            <person name="Husby M.E."/>
            <person name="Kamat A."/>
            <person name="Kanga B."/>
            <person name="Kashin S."/>
            <person name="Khazanovich D."/>
            <person name="Kisner P."/>
            <person name="Lance K."/>
            <person name="Lara M."/>
            <person name="Lee W."/>
            <person name="Lennon N."/>
            <person name="Letendre F."/>
            <person name="LeVine R."/>
            <person name="Lipovsky A."/>
            <person name="Liu X."/>
            <person name="Liu J."/>
            <person name="Liu S."/>
            <person name="Lokyitsang T."/>
            <person name="Lokyitsang Y."/>
            <person name="Lubonja R."/>
            <person name="Lui A."/>
            <person name="MacDonald P."/>
            <person name="Magnisalis V."/>
            <person name="Maru K."/>
            <person name="Matthews C."/>
            <person name="McCusker W."/>
            <person name="McDonough S."/>
            <person name="Mehta T."/>
            <person name="Meldrim J."/>
            <person name="Meneus L."/>
            <person name="Mihai O."/>
            <person name="Mihalev A."/>
            <person name="Mihova T."/>
            <person name="Mittelman R."/>
            <person name="Mlenga V."/>
            <person name="Montmayeur A."/>
            <person name="Mulrain L."/>
            <person name="Navidi A."/>
            <person name="Naylor J."/>
            <person name="Negash T."/>
            <person name="Nguyen T."/>
            <person name="Nguyen N."/>
            <person name="Nicol R."/>
            <person name="Norbu C."/>
            <person name="Norbu N."/>
            <person name="Novod N."/>
            <person name="O'Neill B."/>
            <person name="Osman S."/>
            <person name="Markiewicz E."/>
            <person name="Oyono O.L."/>
            <person name="Patti C."/>
            <person name="Phunkhang P."/>
            <person name="Pierre F."/>
            <person name="Priest M."/>
            <person name="Raghuraman S."/>
            <person name="Rege F."/>
            <person name="Reyes R."/>
            <person name="Rise C."/>
            <person name="Rogov P."/>
            <person name="Ross K."/>
            <person name="Ryan E."/>
            <person name="Settipalli S."/>
            <person name="Shea T."/>
            <person name="Sherpa N."/>
            <person name="Shi L."/>
            <person name="Shih D."/>
            <person name="Sparrow T."/>
            <person name="Spaulding J."/>
            <person name="Stalker J."/>
            <person name="Stange-Thomann N."/>
            <person name="Stavropoulos S."/>
            <person name="Stone C."/>
            <person name="Strader C."/>
            <person name="Tesfaye S."/>
            <person name="Thomson T."/>
            <person name="Thoulutsang Y."/>
            <person name="Thoulutsang D."/>
            <person name="Topham K."/>
            <person name="Topping I."/>
            <person name="Tsamla T."/>
            <person name="Vassiliev H."/>
            <person name="Vo A."/>
            <person name="Wangchuk T."/>
            <person name="Wangdi T."/>
            <person name="Weiand M."/>
            <person name="Wilkinson J."/>
            <person name="Wilson A."/>
            <person name="Yadav S."/>
            <person name="Young G."/>
            <person name="Yu Q."/>
            <person name="Zembek L."/>
            <person name="Zhong D."/>
            <person name="Zimmer A."/>
            <person name="Zwirko Z."/>
            <person name="Jaffe D.B."/>
            <person name="Alvarez P."/>
            <person name="Brockman W."/>
            <person name="Butler J."/>
            <person name="Chin C."/>
            <person name="Gnerre S."/>
            <person name="MacCallum I."/>
            <person name="Graves J.A."/>
            <person name="Ponting C.P."/>
            <person name="Breen M."/>
            <person name="Samollow P.B."/>
            <person name="Lander E.S."/>
            <person name="Lindblad-Toh K."/>
        </authorList>
    </citation>
    <scope>NUCLEOTIDE SEQUENCE [LARGE SCALE GENOMIC DNA]</scope>
</reference>
<keyword evidence="6" id="KW-0479">Metal-binding</keyword>
<dbReference type="Ensembl" id="ENSMODT00000078427.1">
    <property type="protein sequence ID" value="ENSMODP00000053435.1"/>
    <property type="gene ID" value="ENSMODG00000001137.4"/>
</dbReference>
<dbReference type="InterPro" id="IPR004014">
    <property type="entry name" value="ATPase_P-typ_cation-transptr_N"/>
</dbReference>
<accession>A0A5F8H0N5</accession>
<evidence type="ECO:0000259" key="17">
    <source>
        <dbReference type="SMART" id="SM00831"/>
    </source>
</evidence>
<dbReference type="GO" id="GO:0012505">
    <property type="term" value="C:endomembrane system"/>
    <property type="evidence" value="ECO:0007669"/>
    <property type="project" value="UniProtKB-SubCell"/>
</dbReference>
<dbReference type="Gene3D" id="1.20.1110.10">
    <property type="entry name" value="Calcium-transporting ATPase, transmembrane domain"/>
    <property type="match status" value="1"/>
</dbReference>
<evidence type="ECO:0000256" key="14">
    <source>
        <dbReference type="ARBA" id="ARBA00023136"/>
    </source>
</evidence>
<organism evidence="18 19">
    <name type="scientific">Monodelphis domestica</name>
    <name type="common">Gray short-tailed opossum</name>
    <dbReference type="NCBI Taxonomy" id="13616"/>
    <lineage>
        <taxon>Eukaryota</taxon>
        <taxon>Metazoa</taxon>
        <taxon>Chordata</taxon>
        <taxon>Craniata</taxon>
        <taxon>Vertebrata</taxon>
        <taxon>Euteleostomi</taxon>
        <taxon>Mammalia</taxon>
        <taxon>Metatheria</taxon>
        <taxon>Didelphimorphia</taxon>
        <taxon>Didelphidae</taxon>
        <taxon>Monodelphis</taxon>
    </lineage>
</organism>
<evidence type="ECO:0000256" key="1">
    <source>
        <dbReference type="ARBA" id="ARBA00004127"/>
    </source>
</evidence>
<dbReference type="Bgee" id="ENSMODG00000001137">
    <property type="expression patterns" value="Expressed in blood and 18 other cell types or tissues"/>
</dbReference>
<evidence type="ECO:0000256" key="4">
    <source>
        <dbReference type="ARBA" id="ARBA00022568"/>
    </source>
</evidence>
<feature type="transmembrane region" description="Helical" evidence="16">
    <location>
        <begin position="142"/>
        <end position="161"/>
    </location>
</feature>
<keyword evidence="19" id="KW-1185">Reference proteome</keyword>
<evidence type="ECO:0000256" key="2">
    <source>
        <dbReference type="ARBA" id="ARBA00012790"/>
    </source>
</evidence>
<keyword evidence="11" id="KW-1278">Translocase</keyword>
<feature type="domain" description="Cation-transporting P-type ATPase N-terminal" evidence="17">
    <location>
        <begin position="38"/>
        <end position="114"/>
    </location>
</feature>
<dbReference type="FunFam" id="1.20.1110.10:FF:000002">
    <property type="entry name" value="Calcium-transporting ATPase"/>
    <property type="match status" value="1"/>
</dbReference>
<gene>
    <name evidence="18" type="primary">ATP2B4</name>
</gene>
<evidence type="ECO:0000256" key="16">
    <source>
        <dbReference type="SAM" id="Phobius"/>
    </source>
</evidence>
<dbReference type="PANTHER" id="PTHR24093:SF435">
    <property type="entry name" value="PLASMA MEMBRANE CALCIUM-TRANSPORTING ATPASE 4"/>
    <property type="match status" value="1"/>
</dbReference>
<dbReference type="AlphaFoldDB" id="A0A5F8H0N5"/>
<dbReference type="GO" id="GO:0016020">
    <property type="term" value="C:membrane"/>
    <property type="evidence" value="ECO:0007669"/>
    <property type="project" value="InterPro"/>
</dbReference>
<evidence type="ECO:0000256" key="6">
    <source>
        <dbReference type="ARBA" id="ARBA00022723"/>
    </source>
</evidence>
<evidence type="ECO:0000256" key="7">
    <source>
        <dbReference type="ARBA" id="ARBA00022741"/>
    </source>
</evidence>
<dbReference type="GO" id="GO:0005524">
    <property type="term" value="F:ATP binding"/>
    <property type="evidence" value="ECO:0007669"/>
    <property type="project" value="UniProtKB-KW"/>
</dbReference>
<dbReference type="Gene3D" id="2.70.150.10">
    <property type="entry name" value="Calcium-transporting ATPase, cytoplasmic transduction domain A"/>
    <property type="match status" value="1"/>
</dbReference>
<dbReference type="NCBIfam" id="TIGR01494">
    <property type="entry name" value="ATPase_P-type"/>
    <property type="match status" value="1"/>
</dbReference>
<keyword evidence="9" id="KW-0067">ATP-binding</keyword>
<dbReference type="GO" id="GO:0046872">
    <property type="term" value="F:metal ion binding"/>
    <property type="evidence" value="ECO:0007669"/>
    <property type="project" value="UniProtKB-KW"/>
</dbReference>
<name>A0A5F8H0N5_MONDO</name>
<dbReference type="GO" id="GO:0016887">
    <property type="term" value="F:ATP hydrolysis activity"/>
    <property type="evidence" value="ECO:0007669"/>
    <property type="project" value="InterPro"/>
</dbReference>
<evidence type="ECO:0000256" key="3">
    <source>
        <dbReference type="ARBA" id="ARBA00022448"/>
    </source>
</evidence>
<keyword evidence="5 16" id="KW-0812">Transmembrane</keyword>
<dbReference type="GO" id="GO:0005388">
    <property type="term" value="F:P-type calcium transporter activity"/>
    <property type="evidence" value="ECO:0007669"/>
    <property type="project" value="UniProtKB-EC"/>
</dbReference>
<dbReference type="FunFam" id="2.70.150.10:FF:000001">
    <property type="entry name" value="Calcium-transporting ATPase"/>
    <property type="match status" value="1"/>
</dbReference>
<dbReference type="SUPFAM" id="SSF81653">
    <property type="entry name" value="Calcium ATPase, transduction domain A"/>
    <property type="match status" value="1"/>
</dbReference>
<dbReference type="InterPro" id="IPR059000">
    <property type="entry name" value="ATPase_P-type_domA"/>
</dbReference>
<dbReference type="Pfam" id="PF00122">
    <property type="entry name" value="E1-E2_ATPase"/>
    <property type="match status" value="1"/>
</dbReference>
<evidence type="ECO:0000256" key="13">
    <source>
        <dbReference type="ARBA" id="ARBA00023065"/>
    </source>
</evidence>
<dbReference type="Proteomes" id="UP000002280">
    <property type="component" value="Chromosome 2"/>
</dbReference>
<sequence length="306" mass="33449">MSHPGENLSIGKYDFGCTLMELRALMELHGTEAATYLMEHYGGVVNLCKRLLTSPVDGLTGHPSDLERRQQIFGKNAIPPKRPKTFIELVWEALQDATLIILIISAVISLGLSFYRPPGSDNESCGEIIIVGDHNEETEAGWIEGAAILLSVVVVVLVTAFNDWSKEKQFRGLQSRIEKEQKFAIIRNGQIIQLPVIDIVVGDVAYIQYGDLLPADGILIQGNDLKTDESTLTGESEQVKKSIENDPMLFSGTHVMEGSGRMLVTAVGVNSQTGIIFTLLGTSESDDEVKKEEEGPRSLPANSPIE</sequence>
<proteinExistence type="predicted"/>
<evidence type="ECO:0000256" key="10">
    <source>
        <dbReference type="ARBA" id="ARBA00022842"/>
    </source>
</evidence>
<keyword evidence="10" id="KW-0460">Magnesium</keyword>
<evidence type="ECO:0000313" key="19">
    <source>
        <dbReference type="Proteomes" id="UP000002280"/>
    </source>
</evidence>
<evidence type="ECO:0000313" key="18">
    <source>
        <dbReference type="Ensembl" id="ENSMODP00000053435.1"/>
    </source>
</evidence>
<dbReference type="PANTHER" id="PTHR24093">
    <property type="entry name" value="CATION TRANSPORTING ATPASE"/>
    <property type="match status" value="1"/>
</dbReference>
<evidence type="ECO:0000256" key="9">
    <source>
        <dbReference type="ARBA" id="ARBA00022840"/>
    </source>
</evidence>
<keyword evidence="12 16" id="KW-1133">Transmembrane helix</keyword>
<evidence type="ECO:0000256" key="8">
    <source>
        <dbReference type="ARBA" id="ARBA00022837"/>
    </source>
</evidence>
<evidence type="ECO:0000256" key="15">
    <source>
        <dbReference type="SAM" id="MobiDB-lite"/>
    </source>
</evidence>
<reference evidence="18" key="2">
    <citation type="submission" date="2025-08" db="UniProtKB">
        <authorList>
            <consortium name="Ensembl"/>
        </authorList>
    </citation>
    <scope>IDENTIFICATION</scope>
</reference>
<protein>
    <recommendedName>
        <fullName evidence="2">P-type Ca(2+) transporter</fullName>
        <ecNumber evidence="2">7.2.2.10</ecNumber>
    </recommendedName>
</protein>
<evidence type="ECO:0000256" key="5">
    <source>
        <dbReference type="ARBA" id="ARBA00022692"/>
    </source>
</evidence>
<comment type="subcellular location">
    <subcellularLocation>
        <location evidence="1">Endomembrane system</location>
        <topology evidence="1">Multi-pass membrane protein</topology>
    </subcellularLocation>
</comment>
<dbReference type="InterPro" id="IPR023298">
    <property type="entry name" value="ATPase_P-typ_TM_dom_sf"/>
</dbReference>
<keyword evidence="7" id="KW-0547">Nucleotide-binding</keyword>
<keyword evidence="4" id="KW-0109">Calcium transport</keyword>
<keyword evidence="14 16" id="KW-0472">Membrane</keyword>
<evidence type="ECO:0000256" key="11">
    <source>
        <dbReference type="ARBA" id="ARBA00022967"/>
    </source>
</evidence>
<dbReference type="SUPFAM" id="SSF81665">
    <property type="entry name" value="Calcium ATPase, transmembrane domain M"/>
    <property type="match status" value="1"/>
</dbReference>
<dbReference type="GeneTree" id="ENSGT00940000154527"/>
<keyword evidence="3" id="KW-0813">Transport</keyword>
<dbReference type="InterPro" id="IPR008250">
    <property type="entry name" value="ATPase_P-typ_transduc_dom_A_sf"/>
</dbReference>
<reference evidence="18" key="3">
    <citation type="submission" date="2025-09" db="UniProtKB">
        <authorList>
            <consortium name="Ensembl"/>
        </authorList>
    </citation>
    <scope>IDENTIFICATION</scope>
</reference>
<feature type="region of interest" description="Disordered" evidence="15">
    <location>
        <begin position="284"/>
        <end position="306"/>
    </location>
</feature>
<evidence type="ECO:0000256" key="12">
    <source>
        <dbReference type="ARBA" id="ARBA00022989"/>
    </source>
</evidence>